<evidence type="ECO:0000256" key="1">
    <source>
        <dbReference type="SAM" id="Phobius"/>
    </source>
</evidence>
<keyword evidence="1" id="KW-0472">Membrane</keyword>
<keyword evidence="3" id="KW-1185">Reference proteome</keyword>
<feature type="transmembrane region" description="Helical" evidence="1">
    <location>
        <begin position="37"/>
        <end position="59"/>
    </location>
</feature>
<name>A0ABV1LXQ1_9BURK</name>
<reference evidence="2 3" key="1">
    <citation type="journal article" date="2024" name="Chem. Sci.">
        <title>Discovery of a lagriamide polyketide by integrated genome mining, isotopic labeling, and untargeted metabolomics.</title>
        <authorList>
            <person name="Fergusson C.H."/>
            <person name="Saulog J."/>
            <person name="Paulo B.S."/>
            <person name="Wilson D.M."/>
            <person name="Liu D.Y."/>
            <person name="Morehouse N.J."/>
            <person name="Waterworth S."/>
            <person name="Barkei J."/>
            <person name="Gray C.A."/>
            <person name="Kwan J.C."/>
            <person name="Eustaquio A.S."/>
            <person name="Linington R.G."/>
        </authorList>
    </citation>
    <scope>NUCLEOTIDE SEQUENCE [LARGE SCALE GENOMIC DNA]</scope>
    <source>
        <strain evidence="2 3">RL17-338-BIF-B</strain>
    </source>
</reference>
<keyword evidence="1" id="KW-0812">Transmembrane</keyword>
<protein>
    <submittedName>
        <fullName evidence="2">Uncharacterized protein</fullName>
    </submittedName>
</protein>
<accession>A0ABV1LXQ1</accession>
<evidence type="ECO:0000313" key="3">
    <source>
        <dbReference type="Proteomes" id="UP001469089"/>
    </source>
</evidence>
<sequence>MHALSRGGLSWLRDGVSPPSAANVTQLPAGPGVSWKVVVLNVLAQAMLVPAALVIVRVAEVI</sequence>
<dbReference type="EMBL" id="JAOALG010000002">
    <property type="protein sequence ID" value="MEQ5844097.1"/>
    <property type="molecule type" value="Genomic_DNA"/>
</dbReference>
<keyword evidence="1" id="KW-1133">Transmembrane helix</keyword>
<dbReference type="Proteomes" id="UP001469089">
    <property type="component" value="Unassembled WGS sequence"/>
</dbReference>
<proteinExistence type="predicted"/>
<gene>
    <name evidence="2" type="ORF">N0A02_32050</name>
</gene>
<comment type="caution">
    <text evidence="2">The sequence shown here is derived from an EMBL/GenBank/DDBJ whole genome shotgun (WGS) entry which is preliminary data.</text>
</comment>
<evidence type="ECO:0000313" key="2">
    <source>
        <dbReference type="EMBL" id="MEQ5844097.1"/>
    </source>
</evidence>
<organism evidence="2 3">
    <name type="scientific">Paraburkholderia acidicola</name>
    <dbReference type="NCBI Taxonomy" id="1912599"/>
    <lineage>
        <taxon>Bacteria</taxon>
        <taxon>Pseudomonadati</taxon>
        <taxon>Pseudomonadota</taxon>
        <taxon>Betaproteobacteria</taxon>
        <taxon>Burkholderiales</taxon>
        <taxon>Burkholderiaceae</taxon>
        <taxon>Paraburkholderia</taxon>
    </lineage>
</organism>
<dbReference type="RefSeq" id="WP_349545632.1">
    <property type="nucleotide sequence ID" value="NZ_JAOALG010000002.1"/>
</dbReference>